<proteinExistence type="predicted"/>
<dbReference type="KEGG" id="cprt:FIC82_017955"/>
<dbReference type="InterPro" id="IPR050166">
    <property type="entry name" value="ABC_transporter_ATP-bind"/>
</dbReference>
<feature type="compositionally biased region" description="Low complexity" evidence="7">
    <location>
        <begin position="31"/>
        <end position="53"/>
    </location>
</feature>
<feature type="compositionally biased region" description="Low complexity" evidence="7">
    <location>
        <begin position="1"/>
        <end position="22"/>
    </location>
</feature>
<dbReference type="InterPro" id="IPR017871">
    <property type="entry name" value="ABC_transporter-like_CS"/>
</dbReference>
<keyword evidence="2" id="KW-1003">Cell membrane</keyword>
<feature type="region of interest" description="Disordered" evidence="7">
    <location>
        <begin position="1"/>
        <end position="253"/>
    </location>
</feature>
<evidence type="ECO:0000256" key="6">
    <source>
        <dbReference type="ARBA" id="ARBA00023136"/>
    </source>
</evidence>
<dbReference type="Proteomes" id="UP000451354">
    <property type="component" value="Chromosome"/>
</dbReference>
<dbReference type="SUPFAM" id="SSF52540">
    <property type="entry name" value="P-loop containing nucleoside triphosphate hydrolases"/>
    <property type="match status" value="1"/>
</dbReference>
<dbReference type="InterPro" id="IPR003439">
    <property type="entry name" value="ABC_transporter-like_ATP-bd"/>
</dbReference>
<dbReference type="PANTHER" id="PTHR42788">
    <property type="entry name" value="TAURINE IMPORT ATP-BINDING PROTEIN-RELATED"/>
    <property type="match status" value="1"/>
</dbReference>
<evidence type="ECO:0000256" key="5">
    <source>
        <dbReference type="ARBA" id="ARBA00022967"/>
    </source>
</evidence>
<evidence type="ECO:0000313" key="10">
    <source>
        <dbReference type="Proteomes" id="UP000451354"/>
    </source>
</evidence>
<dbReference type="Gene3D" id="3.40.50.300">
    <property type="entry name" value="P-loop containing nucleotide triphosphate hydrolases"/>
    <property type="match status" value="1"/>
</dbReference>
<feature type="compositionally biased region" description="Basic and acidic residues" evidence="7">
    <location>
        <begin position="137"/>
        <end position="151"/>
    </location>
</feature>
<evidence type="ECO:0000256" key="7">
    <source>
        <dbReference type="SAM" id="MobiDB-lite"/>
    </source>
</evidence>
<name>A0A6M5UMM7_9MICO</name>
<keyword evidence="3" id="KW-0547">Nucleotide-binding</keyword>
<dbReference type="InterPro" id="IPR003593">
    <property type="entry name" value="AAA+_ATPase"/>
</dbReference>
<dbReference type="SMART" id="SM00382">
    <property type="entry name" value="AAA"/>
    <property type="match status" value="1"/>
</dbReference>
<keyword evidence="1" id="KW-0813">Transport</keyword>
<feature type="compositionally biased region" description="Low complexity" evidence="7">
    <location>
        <begin position="198"/>
        <end position="214"/>
    </location>
</feature>
<reference evidence="10" key="1">
    <citation type="journal article" date="2022" name="Int. J. Syst. Evol. Microbiol.">
        <title>Cellulosimicrobium protaetiae sp. nov., isolated from the gut of the larva of Protaetia brevitarsis seulensis.</title>
        <authorList>
            <person name="Le Han H."/>
            <person name="Nguyen T.T.H."/>
            <person name="Li Z."/>
            <person name="Shin N.R."/>
            <person name="Kim S.G."/>
        </authorList>
    </citation>
    <scope>NUCLEOTIDE SEQUENCE [LARGE SCALE GENOMIC DNA]</scope>
    <source>
        <strain evidence="10">BI34</strain>
    </source>
</reference>
<evidence type="ECO:0000259" key="8">
    <source>
        <dbReference type="PROSITE" id="PS50893"/>
    </source>
</evidence>
<organism evidence="9 10">
    <name type="scientific">Cellulosimicrobium protaetiae</name>
    <dbReference type="NCBI Taxonomy" id="2587808"/>
    <lineage>
        <taxon>Bacteria</taxon>
        <taxon>Bacillati</taxon>
        <taxon>Actinomycetota</taxon>
        <taxon>Actinomycetes</taxon>
        <taxon>Micrococcales</taxon>
        <taxon>Promicromonosporaceae</taxon>
        <taxon>Cellulosimicrobium</taxon>
    </lineage>
</organism>
<accession>A0A6M5UMM7</accession>
<dbReference type="PROSITE" id="PS00211">
    <property type="entry name" value="ABC_TRANSPORTER_1"/>
    <property type="match status" value="1"/>
</dbReference>
<evidence type="ECO:0000256" key="4">
    <source>
        <dbReference type="ARBA" id="ARBA00022840"/>
    </source>
</evidence>
<feature type="compositionally biased region" description="Basic and acidic residues" evidence="7">
    <location>
        <begin position="215"/>
        <end position="225"/>
    </location>
</feature>
<feature type="region of interest" description="Disordered" evidence="7">
    <location>
        <begin position="313"/>
        <end position="346"/>
    </location>
</feature>
<protein>
    <submittedName>
        <fullName evidence="9">ABC transporter ATP-binding protein</fullName>
    </submittedName>
</protein>
<keyword evidence="5" id="KW-1278">Translocase</keyword>
<dbReference type="PROSITE" id="PS50893">
    <property type="entry name" value="ABC_TRANSPORTER_2"/>
    <property type="match status" value="1"/>
</dbReference>
<evidence type="ECO:0000313" key="9">
    <source>
        <dbReference type="EMBL" id="QJW38613.1"/>
    </source>
</evidence>
<keyword evidence="4 9" id="KW-0067">ATP-binding</keyword>
<keyword evidence="6" id="KW-0472">Membrane</keyword>
<dbReference type="InterPro" id="IPR027417">
    <property type="entry name" value="P-loop_NTPase"/>
</dbReference>
<evidence type="ECO:0000256" key="1">
    <source>
        <dbReference type="ARBA" id="ARBA00022448"/>
    </source>
</evidence>
<evidence type="ECO:0000256" key="2">
    <source>
        <dbReference type="ARBA" id="ARBA00022475"/>
    </source>
</evidence>
<keyword evidence="10" id="KW-1185">Reference proteome</keyword>
<gene>
    <name evidence="9" type="ORF">FIC82_017955</name>
</gene>
<feature type="compositionally biased region" description="Basic residues" evidence="7">
    <location>
        <begin position="165"/>
        <end position="181"/>
    </location>
</feature>
<dbReference type="GO" id="GO:0005524">
    <property type="term" value="F:ATP binding"/>
    <property type="evidence" value="ECO:0007669"/>
    <property type="project" value="UniProtKB-KW"/>
</dbReference>
<feature type="compositionally biased region" description="Basic residues" evidence="7">
    <location>
        <begin position="54"/>
        <end position="65"/>
    </location>
</feature>
<dbReference type="AlphaFoldDB" id="A0A6M5UMM7"/>
<dbReference type="Pfam" id="PF00005">
    <property type="entry name" value="ABC_tran"/>
    <property type="match status" value="1"/>
</dbReference>
<feature type="compositionally biased region" description="Basic and acidic residues" evidence="7">
    <location>
        <begin position="114"/>
        <end position="130"/>
    </location>
</feature>
<evidence type="ECO:0000256" key="3">
    <source>
        <dbReference type="ARBA" id="ARBA00022741"/>
    </source>
</evidence>
<dbReference type="PANTHER" id="PTHR42788:SF17">
    <property type="entry name" value="ALIPHATIC SULFONATES IMPORT ATP-BINDING PROTEIN SSUB"/>
    <property type="match status" value="1"/>
</dbReference>
<dbReference type="EMBL" id="CP052757">
    <property type="protein sequence ID" value="QJW38613.1"/>
    <property type="molecule type" value="Genomic_DNA"/>
</dbReference>
<dbReference type="GO" id="GO:0016887">
    <property type="term" value="F:ATP hydrolysis activity"/>
    <property type="evidence" value="ECO:0007669"/>
    <property type="project" value="InterPro"/>
</dbReference>
<sequence>MRSTSSTTRRSRTSRPTSPRASSARRRRSTCSRPSSTRSRSTRPTSSTSASARSRARPRRRRATGARRERGGGRPGGPRRPEARRRTRGHDGRPAPRYAPGAGTTDPARRARRRDAPRGRLVGRVRDGAHRPARALRAVDRRHDGGGARRERQARRTPRGVPHACRARPGVRHRRGRRARACGRAEPGRRRRARRPDPGQARHPQPGAPAAAHPVVRDRRGDEGHHHRARGVHPHLPAHAQRPAGHRQPVRRAGRDGAALALAVRAPRHPARRAARVLPRAAVRGHGVDAGARRRRAGQRDGRYRLHDGARADVRADGDHPRRPRGLRRPGLLRGPRRSPPAEEGAVVAAHAGGLTVGTAPAQGGTAPSGSVVARPTAVGAAVRVRSLVRSYGEKRILDHLDLTVDDGEFVAILGRSGSGKSTLLRALAALDHGVEGSGEVVVPDQVSVVFQDSRLLPWARVLDNVVLGLDAGARGRSAARDAGRASLAEVGLAGRERAWPNELSGGEQQRVSLARSLVRSPRLLLADEPFGALDALTRIRMHALLRDLCARHRPAVLLVTHDVDEAIVLADRVVVLDEGRIAAERRIDQSYRPGEARDPADPRFSRLRTELLDALGVVRDDRKDTAA</sequence>
<dbReference type="OrthoDB" id="8773773at2"/>
<feature type="domain" description="ABC transporter" evidence="8">
    <location>
        <begin position="383"/>
        <end position="604"/>
    </location>
</feature>